<dbReference type="Pfam" id="PF03129">
    <property type="entry name" value="HGTP_anticodon"/>
    <property type="match status" value="1"/>
</dbReference>
<dbReference type="InterPro" id="IPR033656">
    <property type="entry name" value="HisRS_anticodon"/>
</dbReference>
<dbReference type="HAMAP" id="MF_00127">
    <property type="entry name" value="His_tRNA_synth"/>
    <property type="match status" value="1"/>
</dbReference>
<dbReference type="Proteomes" id="UP001230156">
    <property type="component" value="Unassembled WGS sequence"/>
</dbReference>
<dbReference type="InterPro" id="IPR004516">
    <property type="entry name" value="HisRS/HisZ"/>
</dbReference>
<dbReference type="PANTHER" id="PTHR43707">
    <property type="entry name" value="HISTIDYL-TRNA SYNTHETASE"/>
    <property type="match status" value="1"/>
</dbReference>
<comment type="caution">
    <text evidence="12">The sequence shown here is derived from an EMBL/GenBank/DDBJ whole genome shotgun (WGS) entry which is preliminary data.</text>
</comment>
<evidence type="ECO:0000256" key="8">
    <source>
        <dbReference type="ARBA" id="ARBA00023146"/>
    </source>
</evidence>
<keyword evidence="6 10" id="KW-0067">ATP-binding</keyword>
<dbReference type="Pfam" id="PF13393">
    <property type="entry name" value="tRNA-synt_His"/>
    <property type="match status" value="1"/>
</dbReference>
<dbReference type="NCBIfam" id="TIGR00442">
    <property type="entry name" value="hisS"/>
    <property type="match status" value="1"/>
</dbReference>
<dbReference type="RefSeq" id="WP_379961393.1">
    <property type="nucleotide sequence ID" value="NZ_JAUYVI010000010.1"/>
</dbReference>
<accession>A0ABU0YU22</accession>
<evidence type="ECO:0000256" key="4">
    <source>
        <dbReference type="ARBA" id="ARBA00022598"/>
    </source>
</evidence>
<evidence type="ECO:0000256" key="6">
    <source>
        <dbReference type="ARBA" id="ARBA00022840"/>
    </source>
</evidence>
<organism evidence="12 13">
    <name type="scientific">Dongia sedimenti</name>
    <dbReference type="NCBI Taxonomy" id="3064282"/>
    <lineage>
        <taxon>Bacteria</taxon>
        <taxon>Pseudomonadati</taxon>
        <taxon>Pseudomonadota</taxon>
        <taxon>Alphaproteobacteria</taxon>
        <taxon>Rhodospirillales</taxon>
        <taxon>Dongiaceae</taxon>
        <taxon>Dongia</taxon>
    </lineage>
</organism>
<dbReference type="PROSITE" id="PS50862">
    <property type="entry name" value="AA_TRNA_LIGASE_II"/>
    <property type="match status" value="1"/>
</dbReference>
<name>A0ABU0YU22_9PROT</name>
<evidence type="ECO:0000256" key="9">
    <source>
        <dbReference type="ARBA" id="ARBA00047639"/>
    </source>
</evidence>
<dbReference type="Gene3D" id="3.30.930.10">
    <property type="entry name" value="Bira Bifunctional Protein, Domain 2"/>
    <property type="match status" value="1"/>
</dbReference>
<dbReference type="EC" id="6.1.1.21" evidence="10"/>
<dbReference type="Gene3D" id="3.40.50.800">
    <property type="entry name" value="Anticodon-binding domain"/>
    <property type="match status" value="1"/>
</dbReference>
<comment type="similarity">
    <text evidence="1 10">Belongs to the class-II aminoacyl-tRNA synthetase family.</text>
</comment>
<keyword evidence="4 10" id="KW-0436">Ligase</keyword>
<keyword evidence="7 10" id="KW-0648">Protein biosynthesis</keyword>
<evidence type="ECO:0000256" key="2">
    <source>
        <dbReference type="ARBA" id="ARBA00011738"/>
    </source>
</evidence>
<dbReference type="PANTHER" id="PTHR43707:SF1">
    <property type="entry name" value="HISTIDINE--TRNA LIGASE, MITOCHONDRIAL-RELATED"/>
    <property type="match status" value="1"/>
</dbReference>
<dbReference type="InterPro" id="IPR041715">
    <property type="entry name" value="HisRS-like_core"/>
</dbReference>
<evidence type="ECO:0000313" key="13">
    <source>
        <dbReference type="Proteomes" id="UP001230156"/>
    </source>
</evidence>
<dbReference type="EMBL" id="JAUYVI010000010">
    <property type="protein sequence ID" value="MDQ7251227.1"/>
    <property type="molecule type" value="Genomic_DNA"/>
</dbReference>
<dbReference type="InterPro" id="IPR004154">
    <property type="entry name" value="Anticodon-bd"/>
</dbReference>
<dbReference type="GO" id="GO:0004821">
    <property type="term" value="F:histidine-tRNA ligase activity"/>
    <property type="evidence" value="ECO:0007669"/>
    <property type="project" value="UniProtKB-EC"/>
</dbReference>
<keyword evidence="13" id="KW-1185">Reference proteome</keyword>
<dbReference type="SUPFAM" id="SSF52954">
    <property type="entry name" value="Class II aaRS ABD-related"/>
    <property type="match status" value="1"/>
</dbReference>
<evidence type="ECO:0000259" key="11">
    <source>
        <dbReference type="PROSITE" id="PS50862"/>
    </source>
</evidence>
<evidence type="ECO:0000256" key="3">
    <source>
        <dbReference type="ARBA" id="ARBA00022490"/>
    </source>
</evidence>
<evidence type="ECO:0000256" key="5">
    <source>
        <dbReference type="ARBA" id="ARBA00022741"/>
    </source>
</evidence>
<dbReference type="InterPro" id="IPR036621">
    <property type="entry name" value="Anticodon-bd_dom_sf"/>
</dbReference>
<dbReference type="PIRSF" id="PIRSF001549">
    <property type="entry name" value="His-tRNA_synth"/>
    <property type="match status" value="1"/>
</dbReference>
<dbReference type="SUPFAM" id="SSF55681">
    <property type="entry name" value="Class II aaRS and biotin synthetases"/>
    <property type="match status" value="1"/>
</dbReference>
<dbReference type="InterPro" id="IPR006195">
    <property type="entry name" value="aa-tRNA-synth_II"/>
</dbReference>
<comment type="subunit">
    <text evidence="2 10">Homodimer.</text>
</comment>
<dbReference type="CDD" id="cd00773">
    <property type="entry name" value="HisRS-like_core"/>
    <property type="match status" value="1"/>
</dbReference>
<comment type="catalytic activity">
    <reaction evidence="9 10">
        <text>tRNA(His) + L-histidine + ATP = L-histidyl-tRNA(His) + AMP + diphosphate + H(+)</text>
        <dbReference type="Rhea" id="RHEA:17313"/>
        <dbReference type="Rhea" id="RHEA-COMP:9665"/>
        <dbReference type="Rhea" id="RHEA-COMP:9689"/>
        <dbReference type="ChEBI" id="CHEBI:15378"/>
        <dbReference type="ChEBI" id="CHEBI:30616"/>
        <dbReference type="ChEBI" id="CHEBI:33019"/>
        <dbReference type="ChEBI" id="CHEBI:57595"/>
        <dbReference type="ChEBI" id="CHEBI:78442"/>
        <dbReference type="ChEBI" id="CHEBI:78527"/>
        <dbReference type="ChEBI" id="CHEBI:456215"/>
        <dbReference type="EC" id="6.1.1.21"/>
    </reaction>
</comment>
<gene>
    <name evidence="10 12" type="primary">hisS</name>
    <name evidence="12" type="ORF">Q8A70_26310</name>
</gene>
<evidence type="ECO:0000313" key="12">
    <source>
        <dbReference type="EMBL" id="MDQ7251227.1"/>
    </source>
</evidence>
<evidence type="ECO:0000256" key="7">
    <source>
        <dbReference type="ARBA" id="ARBA00022917"/>
    </source>
</evidence>
<keyword evidence="8 10" id="KW-0030">Aminoacyl-tRNA synthetase</keyword>
<comment type="subcellular location">
    <subcellularLocation>
        <location evidence="10">Cytoplasm</location>
    </subcellularLocation>
</comment>
<evidence type="ECO:0000256" key="1">
    <source>
        <dbReference type="ARBA" id="ARBA00008226"/>
    </source>
</evidence>
<keyword evidence="3 10" id="KW-0963">Cytoplasm</keyword>
<dbReference type="InterPro" id="IPR015807">
    <property type="entry name" value="His-tRNA-ligase"/>
</dbReference>
<dbReference type="CDD" id="cd00859">
    <property type="entry name" value="HisRS_anticodon"/>
    <property type="match status" value="1"/>
</dbReference>
<keyword evidence="5 10" id="KW-0547">Nucleotide-binding</keyword>
<protein>
    <recommendedName>
        <fullName evidence="10">Histidine--tRNA ligase</fullName>
        <ecNumber evidence="10">6.1.1.21</ecNumber>
    </recommendedName>
    <alternativeName>
        <fullName evidence="10">Histidyl-tRNA synthetase</fullName>
        <shortName evidence="10">HisRS</shortName>
    </alternativeName>
</protein>
<feature type="domain" description="Aminoacyl-transfer RNA synthetases class-II family profile" evidence="11">
    <location>
        <begin position="1"/>
        <end position="324"/>
    </location>
</feature>
<dbReference type="InterPro" id="IPR045864">
    <property type="entry name" value="aa-tRNA-synth_II/BPL/LPL"/>
</dbReference>
<proteinExistence type="inferred from homology"/>
<evidence type="ECO:0000256" key="10">
    <source>
        <dbReference type="HAMAP-Rule" id="MF_00127"/>
    </source>
</evidence>
<reference evidence="13" key="1">
    <citation type="submission" date="2023-08" db="EMBL/GenBank/DDBJ databases">
        <title>Rhodospirillaceae gen. nov., a novel taxon isolated from the Yangtze River Yuezi River estuary sludge.</title>
        <authorList>
            <person name="Ruan L."/>
        </authorList>
    </citation>
    <scope>NUCLEOTIDE SEQUENCE [LARGE SCALE GENOMIC DNA]</scope>
    <source>
        <strain evidence="13">R-7</strain>
    </source>
</reference>
<sequence>MSELQPVRGTHDLLPDEMRRYRRVAETARRAAECFGFQEMATPIFEFSEVFKRTLGDTSDIVTKEMYTFTDRGGETITLRPEGTAGVARALISGGLAQHLPLKYFYSGPMFRYERPQKGRMRQFHQTGIELLGIREPLGDVEVIATGAEFLRRIGAWDRAQLEINTLGDTESRQNYRGVLVDYLSGHKARLSEDSINRLERNPLRILDSKDKGDQAVVADAPVYTDYLNAASRDFFARVKAGLEALGIAYVVNPRLVRGLDYYCHTCFEVTCEELGAQKTILAGGRYDGLVGMMGGPETPGVGWASGIERCAMLLRETPEARVPIALVPLGERAEATALRLAGELRSLDFVVDLGFSGNMKSRMKRANKIAAKVAVILGDNELDQNVATLKNLSSGEQSAIGLDRIADALEAFR</sequence>